<dbReference type="GO" id="GO:0009986">
    <property type="term" value="C:cell surface"/>
    <property type="evidence" value="ECO:0007669"/>
    <property type="project" value="UniProtKB-SubCell"/>
</dbReference>
<evidence type="ECO:0000256" key="1">
    <source>
        <dbReference type="ARBA" id="ARBA00004241"/>
    </source>
</evidence>
<dbReference type="NCBIfam" id="TIGR02532">
    <property type="entry name" value="IV_pilin_GFxxxE"/>
    <property type="match status" value="1"/>
</dbReference>
<keyword evidence="2" id="KW-0178">Competence</keyword>
<dbReference type="InterPro" id="IPR012902">
    <property type="entry name" value="N_methyl_site"/>
</dbReference>
<protein>
    <submittedName>
        <fullName evidence="4">Prepilin-type N-terminal cleavage/methylation domain-containing protein</fullName>
    </submittedName>
</protein>
<organism evidence="4 5">
    <name type="scientific">Fontibacillus solani</name>
    <dbReference type="NCBI Taxonomy" id="1572857"/>
    <lineage>
        <taxon>Bacteria</taxon>
        <taxon>Bacillati</taxon>
        <taxon>Bacillota</taxon>
        <taxon>Bacilli</taxon>
        <taxon>Bacillales</taxon>
        <taxon>Paenibacillaceae</taxon>
        <taxon>Fontibacillus</taxon>
    </lineage>
</organism>
<sequence>MYRGHKVTEESGFSLVEVVAALVIFSIVTLSLTAFFINSMDYAKGNQNKTVMVNLARNALVYLEKQPFDEIKEYFIPVDSTIEGEDEITCELTTGCPPKVSKLVSDATVFNEILNPLVNDVRFKLTIEYQRDLHESDTMLGSSEQEDINMAQLLIPIKVIVEREDGRSGARNRTEVEGYITNERIRE</sequence>
<dbReference type="Pfam" id="PF07963">
    <property type="entry name" value="N_methyl"/>
    <property type="match status" value="1"/>
</dbReference>
<dbReference type="GO" id="GO:0030420">
    <property type="term" value="P:establishment of competence for transformation"/>
    <property type="evidence" value="ECO:0007669"/>
    <property type="project" value="UniProtKB-KW"/>
</dbReference>
<name>A0A7W3SQ75_9BACL</name>
<feature type="transmembrane region" description="Helical" evidence="3">
    <location>
        <begin position="12"/>
        <end position="37"/>
    </location>
</feature>
<evidence type="ECO:0000256" key="2">
    <source>
        <dbReference type="ARBA" id="ARBA00023287"/>
    </source>
</evidence>
<accession>A0A7W3SQ75</accession>
<keyword evidence="3" id="KW-0472">Membrane</keyword>
<dbReference type="RefSeq" id="WP_182534309.1">
    <property type="nucleotide sequence ID" value="NZ_JACJIP010000003.1"/>
</dbReference>
<evidence type="ECO:0000256" key="3">
    <source>
        <dbReference type="SAM" id="Phobius"/>
    </source>
</evidence>
<proteinExistence type="predicted"/>
<dbReference type="PROSITE" id="PS00409">
    <property type="entry name" value="PROKAR_NTER_METHYL"/>
    <property type="match status" value="1"/>
</dbReference>
<keyword evidence="3" id="KW-0812">Transmembrane</keyword>
<evidence type="ECO:0000313" key="4">
    <source>
        <dbReference type="EMBL" id="MBA9084235.1"/>
    </source>
</evidence>
<evidence type="ECO:0000313" key="5">
    <source>
        <dbReference type="Proteomes" id="UP000567067"/>
    </source>
</evidence>
<dbReference type="EMBL" id="JACJIP010000003">
    <property type="protein sequence ID" value="MBA9084235.1"/>
    <property type="molecule type" value="Genomic_DNA"/>
</dbReference>
<dbReference type="Proteomes" id="UP000567067">
    <property type="component" value="Unassembled WGS sequence"/>
</dbReference>
<dbReference type="AlphaFoldDB" id="A0A7W3SQ75"/>
<reference evidence="4 5" key="1">
    <citation type="submission" date="2020-08" db="EMBL/GenBank/DDBJ databases">
        <title>Genomic Encyclopedia of Type Strains, Phase III (KMG-III): the genomes of soil and plant-associated and newly described type strains.</title>
        <authorList>
            <person name="Whitman W."/>
        </authorList>
    </citation>
    <scope>NUCLEOTIDE SEQUENCE [LARGE SCALE GENOMIC DNA]</scope>
    <source>
        <strain evidence="4 5">CECT 8693</strain>
    </source>
</reference>
<keyword evidence="3" id="KW-1133">Transmembrane helix</keyword>
<comment type="caution">
    <text evidence="4">The sequence shown here is derived from an EMBL/GenBank/DDBJ whole genome shotgun (WGS) entry which is preliminary data.</text>
</comment>
<gene>
    <name evidence="4" type="ORF">FHR92_000689</name>
</gene>
<comment type="subcellular location">
    <subcellularLocation>
        <location evidence="1">Cell surface</location>
    </subcellularLocation>
</comment>
<keyword evidence="5" id="KW-1185">Reference proteome</keyword>